<dbReference type="AlphaFoldDB" id="A0A4S2FHE5"/>
<dbReference type="Gene3D" id="1.25.40.10">
    <property type="entry name" value="Tetratricopeptide repeat domain"/>
    <property type="match status" value="2"/>
</dbReference>
<dbReference type="OrthoDB" id="908907at2"/>
<keyword evidence="3" id="KW-0418">Kinase</keyword>
<dbReference type="PANTHER" id="PTHR34220">
    <property type="entry name" value="SENSOR HISTIDINE KINASE YPDA"/>
    <property type="match status" value="1"/>
</dbReference>
<organism evidence="3 4">
    <name type="scientific">Phocaeicola sartorii</name>
    <dbReference type="NCBI Taxonomy" id="671267"/>
    <lineage>
        <taxon>Bacteria</taxon>
        <taxon>Pseudomonadati</taxon>
        <taxon>Bacteroidota</taxon>
        <taxon>Bacteroidia</taxon>
        <taxon>Bacteroidales</taxon>
        <taxon>Bacteroidaceae</taxon>
        <taxon>Phocaeicola</taxon>
    </lineage>
</organism>
<feature type="domain" description="Signal transduction histidine kinase internal region" evidence="2">
    <location>
        <begin position="473"/>
        <end position="547"/>
    </location>
</feature>
<dbReference type="EMBL" id="SRYJ01000043">
    <property type="protein sequence ID" value="TGY68243.1"/>
    <property type="molecule type" value="Genomic_DNA"/>
</dbReference>
<evidence type="ECO:0000256" key="1">
    <source>
        <dbReference type="SAM" id="Phobius"/>
    </source>
</evidence>
<keyword evidence="1" id="KW-0812">Transmembrane</keyword>
<dbReference type="SUPFAM" id="SSF55874">
    <property type="entry name" value="ATPase domain of HSP90 chaperone/DNA topoisomerase II/histidine kinase"/>
    <property type="match status" value="1"/>
</dbReference>
<accession>A0A4S2FHE5</accession>
<dbReference type="GO" id="GO:0000155">
    <property type="term" value="F:phosphorelay sensor kinase activity"/>
    <property type="evidence" value="ECO:0007669"/>
    <property type="project" value="InterPro"/>
</dbReference>
<protein>
    <submittedName>
        <fullName evidence="3">Sensor histidine kinase</fullName>
    </submittedName>
</protein>
<dbReference type="InterPro" id="IPR036890">
    <property type="entry name" value="HATPase_C_sf"/>
</dbReference>
<dbReference type="InterPro" id="IPR019734">
    <property type="entry name" value="TPR_rpt"/>
</dbReference>
<dbReference type="InterPro" id="IPR011990">
    <property type="entry name" value="TPR-like_helical_dom_sf"/>
</dbReference>
<name>A0A4S2FHE5_9BACT</name>
<evidence type="ECO:0000313" key="4">
    <source>
        <dbReference type="Proteomes" id="UP000310760"/>
    </source>
</evidence>
<dbReference type="InterPro" id="IPR010559">
    <property type="entry name" value="Sig_transdc_His_kin_internal"/>
</dbReference>
<proteinExistence type="predicted"/>
<reference evidence="3 4" key="1">
    <citation type="submission" date="2019-04" db="EMBL/GenBank/DDBJ databases">
        <title>Microbes associate with the intestines of laboratory mice.</title>
        <authorList>
            <person name="Navarre W."/>
            <person name="Wong E."/>
            <person name="Huang K."/>
            <person name="Tropini C."/>
            <person name="Ng K."/>
            <person name="Yu B."/>
        </authorList>
    </citation>
    <scope>NUCLEOTIDE SEQUENCE [LARGE SCALE GENOMIC DNA]</scope>
    <source>
        <strain evidence="3 4">NM22_B1</strain>
    </source>
</reference>
<dbReference type="Pfam" id="PF06580">
    <property type="entry name" value="His_kinase"/>
    <property type="match status" value="1"/>
</dbReference>
<evidence type="ECO:0000313" key="3">
    <source>
        <dbReference type="EMBL" id="TGY68243.1"/>
    </source>
</evidence>
<dbReference type="PROSITE" id="PS51257">
    <property type="entry name" value="PROKAR_LIPOPROTEIN"/>
    <property type="match status" value="1"/>
</dbReference>
<keyword evidence="1" id="KW-1133">Transmembrane helix</keyword>
<dbReference type="PANTHER" id="PTHR34220:SF7">
    <property type="entry name" value="SENSOR HISTIDINE KINASE YPDA"/>
    <property type="match status" value="1"/>
</dbReference>
<feature type="transmembrane region" description="Helical" evidence="1">
    <location>
        <begin position="433"/>
        <end position="454"/>
    </location>
</feature>
<keyword evidence="1" id="KW-0472">Membrane</keyword>
<dbReference type="GO" id="GO:0016020">
    <property type="term" value="C:membrane"/>
    <property type="evidence" value="ECO:0007669"/>
    <property type="project" value="InterPro"/>
</dbReference>
<gene>
    <name evidence="3" type="ORF">E5339_16965</name>
</gene>
<dbReference type="SUPFAM" id="SSF48452">
    <property type="entry name" value="TPR-like"/>
    <property type="match status" value="1"/>
</dbReference>
<dbReference type="Proteomes" id="UP000310760">
    <property type="component" value="Unassembled WGS sequence"/>
</dbReference>
<dbReference type="RefSeq" id="WP_032942103.1">
    <property type="nucleotide sequence ID" value="NZ_CAOOJZ010000073.1"/>
</dbReference>
<dbReference type="SMART" id="SM00028">
    <property type="entry name" value="TPR"/>
    <property type="match status" value="4"/>
</dbReference>
<dbReference type="Gene3D" id="3.30.565.10">
    <property type="entry name" value="Histidine kinase-like ATPase, C-terminal domain"/>
    <property type="match status" value="1"/>
</dbReference>
<dbReference type="InterPro" id="IPR050640">
    <property type="entry name" value="Bact_2-comp_sensor_kinase"/>
</dbReference>
<sequence>MKNIHLMFKFLWYSVLVCIWGVSCTSSGTYKKTQMDIYMQYYDFIIDSLSENPSYVCARTARQMAVTTDSVAYYHYLVLLAKAYMFKSEMDSARLSMNRAEVFCDGAVPSSLINDLYADIYNMRGNVCARQGLADSSVICFQKAFDYRLQGSNRDVLPDISINLADAFVRTGHYDKGAMWYRKSLSYSDSLKIPEEKRFPAYYGLAQVYMELRDFTSCDYYYELAARHYDKMLPFEKHIYLNNRGNSYYFRADYPKALEIFRRSLVLARSYPDMIFEEHLTEMNLGETFLLMNQVDSAAYYLNLCGDFFRSIENQTALYYLDTQLIELALKQNDLPLARKRMSEAVQPDYVEPNMQHIRNRYLQHYFEEAGDFRQAYYYQMENQRIDDSTRNERIKMRTAEIDLKYSQDTTLMKQKIFIQQKENEVLALNQTLYIWISVCICVLFLVVFIIVYNKKRHYLLQMRTRTMITALRMENIRNRISPHFIFNILNREMGSYTDEQAENMRGLVKLMRRNLELTGQFCVTIAEELDFVNTFINLERKALGDNFILSIFIDEAINPDQEILPSMMIQIPVENALKHALKDKEGMKRLWIDIRRIEIGICIKIRDNGGGYKVNSVNHGTGTGMKVIFQTVQLLNANNKKHLDISIANVQLDEGEIGCEFTVILPQGYDYNLKKMV</sequence>
<evidence type="ECO:0000259" key="2">
    <source>
        <dbReference type="Pfam" id="PF06580"/>
    </source>
</evidence>
<keyword evidence="3" id="KW-0808">Transferase</keyword>
<comment type="caution">
    <text evidence="3">The sequence shown here is derived from an EMBL/GenBank/DDBJ whole genome shotgun (WGS) entry which is preliminary data.</text>
</comment>